<dbReference type="AlphaFoldDB" id="A0A2R6C4G7"/>
<reference evidence="1 2" key="1">
    <citation type="submission" date="2017-04" db="EMBL/GenBank/DDBJ databases">
        <title>Novel microbial lineages endemic to geothermal iron-oxide mats fill important gaps in the evolutionary history of Archaea.</title>
        <authorList>
            <person name="Jay Z.J."/>
            <person name="Beam J.P."/>
            <person name="Dlakic M."/>
            <person name="Rusch D.B."/>
            <person name="Kozubal M.A."/>
            <person name="Inskeep W.P."/>
        </authorList>
    </citation>
    <scope>NUCLEOTIDE SEQUENCE [LARGE SCALE GENOMIC DNA]</scope>
    <source>
        <strain evidence="1">ECH_B_SAG-G16</strain>
    </source>
</reference>
<protein>
    <submittedName>
        <fullName evidence="1">Uncharacterized protein</fullName>
    </submittedName>
</protein>
<evidence type="ECO:0000313" key="1">
    <source>
        <dbReference type="EMBL" id="PSO05801.1"/>
    </source>
</evidence>
<dbReference type="Proteomes" id="UP000241886">
    <property type="component" value="Unassembled WGS sequence"/>
</dbReference>
<proteinExistence type="predicted"/>
<sequence length="60" mass="6603">MVISGAQSVGLYWRVLAANLGIQRLHQVFIVNLYFYPNAAFVTISKPSIASNFTVVSSNK</sequence>
<organism evidence="1 2">
    <name type="scientific">Candidatus Marsarchaeota G2 archaeon ECH_B_SAG-G16</name>
    <dbReference type="NCBI Taxonomy" id="1978167"/>
    <lineage>
        <taxon>Archaea</taxon>
        <taxon>Candidatus Marsarchaeota</taxon>
        <taxon>Candidatus Marsarchaeota group 2</taxon>
    </lineage>
</organism>
<name>A0A2R6C4G7_9ARCH</name>
<evidence type="ECO:0000313" key="2">
    <source>
        <dbReference type="Proteomes" id="UP000241886"/>
    </source>
</evidence>
<dbReference type="EMBL" id="NEXO01000010">
    <property type="protein sequence ID" value="PSO05801.1"/>
    <property type="molecule type" value="Genomic_DNA"/>
</dbReference>
<gene>
    <name evidence="1" type="ORF">B9Q13_00715</name>
</gene>
<accession>A0A2R6C4G7</accession>
<comment type="caution">
    <text evidence="1">The sequence shown here is derived from an EMBL/GenBank/DDBJ whole genome shotgun (WGS) entry which is preliminary data.</text>
</comment>